<sequence>MKHLLQPQLLYFFRNLPCRRSFVLFPKTIPSHDELTLERRIERVQDSTVAITPLLREWCERGNQTTATELRSIIESLYDSERYSQALQVSDWMSKHEACSMNSFDFGDRLELISEVHGIEEAAKFLKMIPLEHKGLYVYLTLLDCCEEHKSLSIAQTTFQKMRDLFLTDNLPNITRYYIIMLSLYKEAKDHDMVVKLLRDMFNKKIQLKQVPFDDLLFSYYGASVMDVEGMEKFLSEWEKTIDEEDEEKLSYSYFPGLVYIEAGYKEKGLALLRKTEQLVDDDCRELLYRRLMTEYCDDGTREDVYRLCNLAKHHKISFDSSTCSSIIKALTKISDLDKVLEDWDEYPNLDMVDLRPQNSHVKEEAEKVVNMIGKKESKLETLARKLTNLVEDEDDKEEERRKIVEEAMEGRLHDHWDPKSSMALSAYTCVQYVEGRRDMESAADILRLLNKQGQVMHAMDKDRLSLKMVETMRGGGYIGGED</sequence>
<accession>A0ABD1BQC3</accession>
<gene>
    <name evidence="3" type="ORF">V5N11_007915</name>
</gene>
<dbReference type="PANTHER" id="PTHR45717">
    <property type="entry name" value="OS12G0527900 PROTEIN"/>
    <property type="match status" value="1"/>
</dbReference>
<comment type="caution">
    <text evidence="3">The sequence shown here is derived from an EMBL/GenBank/DDBJ whole genome shotgun (WGS) entry which is preliminary data.</text>
</comment>
<protein>
    <submittedName>
        <fullName evidence="3">Pentatricopeptide repeat-containing protein</fullName>
    </submittedName>
</protein>
<organism evidence="3 4">
    <name type="scientific">Cardamine amara subsp. amara</name>
    <dbReference type="NCBI Taxonomy" id="228776"/>
    <lineage>
        <taxon>Eukaryota</taxon>
        <taxon>Viridiplantae</taxon>
        <taxon>Streptophyta</taxon>
        <taxon>Embryophyta</taxon>
        <taxon>Tracheophyta</taxon>
        <taxon>Spermatophyta</taxon>
        <taxon>Magnoliopsida</taxon>
        <taxon>eudicotyledons</taxon>
        <taxon>Gunneridae</taxon>
        <taxon>Pentapetalae</taxon>
        <taxon>rosids</taxon>
        <taxon>malvids</taxon>
        <taxon>Brassicales</taxon>
        <taxon>Brassicaceae</taxon>
        <taxon>Cardamineae</taxon>
        <taxon>Cardamine</taxon>
    </lineage>
</organism>
<evidence type="ECO:0000256" key="2">
    <source>
        <dbReference type="SAM" id="Coils"/>
    </source>
</evidence>
<feature type="coiled-coil region" evidence="2">
    <location>
        <begin position="373"/>
        <end position="407"/>
    </location>
</feature>
<keyword evidence="4" id="KW-1185">Reference proteome</keyword>
<dbReference type="AlphaFoldDB" id="A0ABD1BQC3"/>
<proteinExistence type="inferred from homology"/>
<dbReference type="Proteomes" id="UP001558713">
    <property type="component" value="Unassembled WGS sequence"/>
</dbReference>
<comment type="similarity">
    <text evidence="1">Belongs to the PPR family. P subfamily.</text>
</comment>
<evidence type="ECO:0000256" key="1">
    <source>
        <dbReference type="ARBA" id="ARBA00007626"/>
    </source>
</evidence>
<dbReference type="EMBL" id="JBANAX010000183">
    <property type="protein sequence ID" value="KAL1219387.1"/>
    <property type="molecule type" value="Genomic_DNA"/>
</dbReference>
<name>A0ABD1BQC3_CARAN</name>
<evidence type="ECO:0000313" key="4">
    <source>
        <dbReference type="Proteomes" id="UP001558713"/>
    </source>
</evidence>
<reference evidence="3 4" key="1">
    <citation type="submission" date="2024-04" db="EMBL/GenBank/DDBJ databases">
        <title>Genome assembly C_amara_ONT_v2.</title>
        <authorList>
            <person name="Yant L."/>
            <person name="Moore C."/>
            <person name="Slenker M."/>
        </authorList>
    </citation>
    <scope>NUCLEOTIDE SEQUENCE [LARGE SCALE GENOMIC DNA]</scope>
    <source>
        <tissue evidence="3">Leaf</tissue>
    </source>
</reference>
<keyword evidence="2" id="KW-0175">Coiled coil</keyword>
<dbReference type="PANTHER" id="PTHR45717:SF47">
    <property type="entry name" value="PENTACOTRIPEPTIDE-REPEAT REGION OF PRORP DOMAIN-CONTAINING PROTEIN"/>
    <property type="match status" value="1"/>
</dbReference>
<evidence type="ECO:0000313" key="3">
    <source>
        <dbReference type="EMBL" id="KAL1219387.1"/>
    </source>
</evidence>
<dbReference type="Gene3D" id="1.25.40.10">
    <property type="entry name" value="Tetratricopeptide repeat domain"/>
    <property type="match status" value="1"/>
</dbReference>
<dbReference type="InterPro" id="IPR011990">
    <property type="entry name" value="TPR-like_helical_dom_sf"/>
</dbReference>